<dbReference type="Proteomes" id="UP000076798">
    <property type="component" value="Unassembled WGS sequence"/>
</dbReference>
<sequence length="445" mass="51753">MRCTFSRWTAISTITIGHLLLFSAYRYRYPQDSVHPAAEYTRLAFLLADRIGLPFVGSASQHVLSPDDAYRQRLSSIRPSDNRTSQKLLGIADSVYVISLPRRLDRRHDIEQLSRALEFPIDWINATDFKEEGPGRGKEIIDDLMERVRWQRFSRIDEREAREGDKPKNTEEKGHWIENAFPFQWAQDALEYRHDASDGDVGISGADYWDMDNDEAREWRQSNPLPPLSAAERNELMPCSSAENKINMKTKLTKAMISCWHSHMLALREVIRKKDEVAIIFEDDVDLEWNVERILRHTWQQVPSDWDIVYLGHCYSREHLGTLVRRTSSLRQSTYPLCTHAYVVNYRSARMLYSFLRSPDYAYTRPIDHALRELQLFQASKIKSYSFSPPVAIQIKKGKSDIVGVAEVGWRNREDLSDSTMERVAMFERIMQDGLEIPSMNETRG</sequence>
<evidence type="ECO:0000259" key="1">
    <source>
        <dbReference type="Pfam" id="PF01755"/>
    </source>
</evidence>
<protein>
    <recommendedName>
        <fullName evidence="1">Glycosyl transferase family 25 domain-containing protein</fullName>
    </recommendedName>
</protein>
<dbReference type="AlphaFoldDB" id="A0A166DLE9"/>
<evidence type="ECO:0000313" key="3">
    <source>
        <dbReference type="Proteomes" id="UP000076798"/>
    </source>
</evidence>
<evidence type="ECO:0000313" key="2">
    <source>
        <dbReference type="EMBL" id="KZT38655.1"/>
    </source>
</evidence>
<gene>
    <name evidence="2" type="ORF">SISSUDRAFT_1046666</name>
</gene>
<dbReference type="InterPro" id="IPR002654">
    <property type="entry name" value="Glyco_trans_25"/>
</dbReference>
<keyword evidence="3" id="KW-1185">Reference proteome</keyword>
<dbReference type="STRING" id="1314776.A0A166DLE9"/>
<name>A0A166DLE9_9AGAM</name>
<reference evidence="2 3" key="1">
    <citation type="journal article" date="2016" name="Mol. Biol. Evol.">
        <title>Comparative Genomics of Early-Diverging Mushroom-Forming Fungi Provides Insights into the Origins of Lignocellulose Decay Capabilities.</title>
        <authorList>
            <person name="Nagy L.G."/>
            <person name="Riley R."/>
            <person name="Tritt A."/>
            <person name="Adam C."/>
            <person name="Daum C."/>
            <person name="Floudas D."/>
            <person name="Sun H."/>
            <person name="Yadav J.S."/>
            <person name="Pangilinan J."/>
            <person name="Larsson K.H."/>
            <person name="Matsuura K."/>
            <person name="Barry K."/>
            <person name="Labutti K."/>
            <person name="Kuo R."/>
            <person name="Ohm R.A."/>
            <person name="Bhattacharya S.S."/>
            <person name="Shirouzu T."/>
            <person name="Yoshinaga Y."/>
            <person name="Martin F.M."/>
            <person name="Grigoriev I.V."/>
            <person name="Hibbett D.S."/>
        </authorList>
    </citation>
    <scope>NUCLEOTIDE SEQUENCE [LARGE SCALE GENOMIC DNA]</scope>
    <source>
        <strain evidence="2 3">HHB10207 ss-3</strain>
    </source>
</reference>
<feature type="domain" description="Glycosyl transferase family 25" evidence="1">
    <location>
        <begin position="244"/>
        <end position="319"/>
    </location>
</feature>
<accession>A0A166DLE9</accession>
<dbReference type="EMBL" id="KV428059">
    <property type="protein sequence ID" value="KZT38655.1"/>
    <property type="molecule type" value="Genomic_DNA"/>
</dbReference>
<proteinExistence type="predicted"/>
<organism evidence="2 3">
    <name type="scientific">Sistotremastrum suecicum HHB10207 ss-3</name>
    <dbReference type="NCBI Taxonomy" id="1314776"/>
    <lineage>
        <taxon>Eukaryota</taxon>
        <taxon>Fungi</taxon>
        <taxon>Dikarya</taxon>
        <taxon>Basidiomycota</taxon>
        <taxon>Agaricomycotina</taxon>
        <taxon>Agaricomycetes</taxon>
        <taxon>Sistotremastrales</taxon>
        <taxon>Sistotremastraceae</taxon>
        <taxon>Sistotremastrum</taxon>
    </lineage>
</organism>
<dbReference type="Pfam" id="PF01755">
    <property type="entry name" value="Glyco_transf_25"/>
    <property type="match status" value="1"/>
</dbReference>
<dbReference type="OrthoDB" id="47375at2759"/>